<keyword evidence="4" id="KW-1185">Reference proteome</keyword>
<evidence type="ECO:0000313" key="4">
    <source>
        <dbReference type="Proteomes" id="UP000198415"/>
    </source>
</evidence>
<feature type="region of interest" description="Disordered" evidence="1">
    <location>
        <begin position="217"/>
        <end position="237"/>
    </location>
</feature>
<evidence type="ECO:0000256" key="2">
    <source>
        <dbReference type="SAM" id="Phobius"/>
    </source>
</evidence>
<gene>
    <name evidence="3" type="ORF">SAMN06264365_104178</name>
</gene>
<proteinExistence type="predicted"/>
<organism evidence="3 4">
    <name type="scientific">Actinoplanes regularis</name>
    <dbReference type="NCBI Taxonomy" id="52697"/>
    <lineage>
        <taxon>Bacteria</taxon>
        <taxon>Bacillati</taxon>
        <taxon>Actinomycetota</taxon>
        <taxon>Actinomycetes</taxon>
        <taxon>Micromonosporales</taxon>
        <taxon>Micromonosporaceae</taxon>
        <taxon>Actinoplanes</taxon>
    </lineage>
</organism>
<accession>A0A238Y270</accession>
<evidence type="ECO:0000313" key="3">
    <source>
        <dbReference type="EMBL" id="SNR64908.1"/>
    </source>
</evidence>
<dbReference type="AlphaFoldDB" id="A0A238Y270"/>
<feature type="transmembrane region" description="Helical" evidence="2">
    <location>
        <begin position="18"/>
        <end position="38"/>
    </location>
</feature>
<reference evidence="3 4" key="1">
    <citation type="submission" date="2017-06" db="EMBL/GenBank/DDBJ databases">
        <authorList>
            <person name="Kim H.J."/>
            <person name="Triplett B.A."/>
        </authorList>
    </citation>
    <scope>NUCLEOTIDE SEQUENCE [LARGE SCALE GENOMIC DNA]</scope>
    <source>
        <strain evidence="3 4">DSM 43151</strain>
    </source>
</reference>
<evidence type="ECO:0000256" key="1">
    <source>
        <dbReference type="SAM" id="MobiDB-lite"/>
    </source>
</evidence>
<protein>
    <submittedName>
        <fullName evidence="3">Uncharacterized protein</fullName>
    </submittedName>
</protein>
<keyword evidence="2" id="KW-1133">Transmembrane helix</keyword>
<sequence length="680" mass="72300">MPPDASLVAAPVRPRRRAVLPAVSLALICAVTTTLFLLTREKTGADAIGAAADRLHDQSATAVEVTYADPDGESISGKFTLDDELNATGTITDPVAGTADLVEYTAYSAVRGDADWWSRRNPDQAGALRKKWATPSADPFPVELTGNFDPGSLAHLLAQVRDHGTVMPVEDPFRGRRVAGMTWNGWSVLVTTESPQTLVWLGGPITRSGPIKPVSWARPQAGPRSATPTAFHPTSAYAGSPRPARYALAPVAVPQPPYVSVTVNDAPDGAAQSVQRAVAKVLPEAARSGGLPAPEEPPVEGSVLPKLPHFETTVNATNCTTPTCRWTVTVTNTGTAAGRASVVATVSPGMPTRTISIGTLQPGESRTTAPMTFANPAPRVAGRTTQVPVDYTADIFSPDLAGASAAVINRLRSRGIEIPNASILNNGDEVQKAIAYRALDVMSGRAGFRPGKVLAAVENAFRQNAVPELQTLTQSGRLENPQDLAEKLSQLDFEIDPDPTAPQPDKGRIGFRREVQVAVTTLRADPRARVLLDGVKEVGGRRYRVDLLVERAVSGRTETEAFQIKTVSSDKLYANLRTALRQLNGRNPAASSTGVAEHAPPDSRRIALIYLEPAAGWIQAADRAGLERKLTGSGRSSLLADWCVDGTAQADEVLIVNQLGTHRWSKEQMNALLDVSGQCV</sequence>
<name>A0A238Y270_9ACTN</name>
<keyword evidence="2" id="KW-0812">Transmembrane</keyword>
<dbReference type="Proteomes" id="UP000198415">
    <property type="component" value="Unassembled WGS sequence"/>
</dbReference>
<keyword evidence="2" id="KW-0472">Membrane</keyword>
<dbReference type="EMBL" id="FZNR01000004">
    <property type="protein sequence ID" value="SNR64908.1"/>
    <property type="molecule type" value="Genomic_DNA"/>
</dbReference>